<gene>
    <name evidence="1" type="ORF">CVT24_005835</name>
</gene>
<accession>A0A409V913</accession>
<dbReference type="AlphaFoldDB" id="A0A409V913"/>
<name>A0A409V913_9AGAR</name>
<dbReference type="Proteomes" id="UP000284842">
    <property type="component" value="Unassembled WGS sequence"/>
</dbReference>
<protein>
    <recommendedName>
        <fullName evidence="3">F-box domain-containing protein</fullName>
    </recommendedName>
</protein>
<evidence type="ECO:0000313" key="2">
    <source>
        <dbReference type="Proteomes" id="UP000284842"/>
    </source>
</evidence>
<sequence length="503" mass="57147">MSKLRPNITTLSIELLDEIMELIPQDELKNIRLVNKTFSLLWVVKKRLFSSITFDVDHRNLDLSMFEALARGHTENKISEPAVFVKKLKVVSLDPYQGIKRKQTAGADIHSCNRRLVGLLGQVFWGLRNIQALEWDMPITEERHRPIFLAAKRFIAGLENLRELQLPALDQTTPSICGPLTSSSLSQLQTLMLTVPFKCTPKLVRALRYNVTQSVNLNQLSIASRSLVDICEILRPEANESTTNFPMTELILEKLAVNDQCPLDRKILDSLGNLAVLQVDRIRTERKTISAVADSVWSHLDGSHLTSLTKLTTSLVSQNLVLNLSENFLMLKHLVLDFNHIGVPDDYYEQLSDTFFNDVVPSLSGRIEALEIWSPPGSKWCFGTQSAHRFKRMVSQLPKLVDLIICVFKTEEELQTPAVVLPEINELICMARNHESFSSLSLYNRNFKMTESWECPWNGPAEHLTEKNLYLFPEVTLLDHAISFDLQAHLSGSGVIYKRVEED</sequence>
<evidence type="ECO:0008006" key="3">
    <source>
        <dbReference type="Google" id="ProtNLM"/>
    </source>
</evidence>
<organism evidence="1 2">
    <name type="scientific">Panaeolus cyanescens</name>
    <dbReference type="NCBI Taxonomy" id="181874"/>
    <lineage>
        <taxon>Eukaryota</taxon>
        <taxon>Fungi</taxon>
        <taxon>Dikarya</taxon>
        <taxon>Basidiomycota</taxon>
        <taxon>Agaricomycotina</taxon>
        <taxon>Agaricomycetes</taxon>
        <taxon>Agaricomycetidae</taxon>
        <taxon>Agaricales</taxon>
        <taxon>Agaricineae</taxon>
        <taxon>Galeropsidaceae</taxon>
        <taxon>Panaeolus</taxon>
    </lineage>
</organism>
<comment type="caution">
    <text evidence="1">The sequence shown here is derived from an EMBL/GenBank/DDBJ whole genome shotgun (WGS) entry which is preliminary data.</text>
</comment>
<dbReference type="InParanoid" id="A0A409V913"/>
<dbReference type="EMBL" id="NHTK01006131">
    <property type="protein sequence ID" value="PPQ63124.1"/>
    <property type="molecule type" value="Genomic_DNA"/>
</dbReference>
<evidence type="ECO:0000313" key="1">
    <source>
        <dbReference type="EMBL" id="PPQ63124.1"/>
    </source>
</evidence>
<reference evidence="1 2" key="1">
    <citation type="journal article" date="2018" name="Evol. Lett.">
        <title>Horizontal gene cluster transfer increased hallucinogenic mushroom diversity.</title>
        <authorList>
            <person name="Reynolds H.T."/>
            <person name="Vijayakumar V."/>
            <person name="Gluck-Thaler E."/>
            <person name="Korotkin H.B."/>
            <person name="Matheny P.B."/>
            <person name="Slot J.C."/>
        </authorList>
    </citation>
    <scope>NUCLEOTIDE SEQUENCE [LARGE SCALE GENOMIC DNA]</scope>
    <source>
        <strain evidence="1 2">2629</strain>
    </source>
</reference>
<proteinExistence type="predicted"/>
<keyword evidence="2" id="KW-1185">Reference proteome</keyword>